<dbReference type="AlphaFoldDB" id="E2BMM9"/>
<dbReference type="OrthoDB" id="199913at2759"/>
<evidence type="ECO:0000313" key="1">
    <source>
        <dbReference type="EMBL" id="EFN83047.1"/>
    </source>
</evidence>
<organism evidence="2">
    <name type="scientific">Harpegnathos saltator</name>
    <name type="common">Jerdon's jumping ant</name>
    <dbReference type="NCBI Taxonomy" id="610380"/>
    <lineage>
        <taxon>Eukaryota</taxon>
        <taxon>Metazoa</taxon>
        <taxon>Ecdysozoa</taxon>
        <taxon>Arthropoda</taxon>
        <taxon>Hexapoda</taxon>
        <taxon>Insecta</taxon>
        <taxon>Pterygota</taxon>
        <taxon>Neoptera</taxon>
        <taxon>Endopterygota</taxon>
        <taxon>Hymenoptera</taxon>
        <taxon>Apocrita</taxon>
        <taxon>Aculeata</taxon>
        <taxon>Formicoidea</taxon>
        <taxon>Formicidae</taxon>
        <taxon>Ponerinae</taxon>
        <taxon>Ponerini</taxon>
        <taxon>Harpegnathos</taxon>
    </lineage>
</organism>
<name>E2BMM9_HARSA</name>
<keyword evidence="2" id="KW-1185">Reference proteome</keyword>
<dbReference type="STRING" id="610380.E2BMM9"/>
<evidence type="ECO:0000313" key="2">
    <source>
        <dbReference type="Proteomes" id="UP000008237"/>
    </source>
</evidence>
<feature type="non-terminal residue" evidence="1">
    <location>
        <position position="1"/>
    </location>
</feature>
<proteinExistence type="predicted"/>
<dbReference type="GO" id="GO:0000209">
    <property type="term" value="P:protein polyubiquitination"/>
    <property type="evidence" value="ECO:0007669"/>
    <property type="project" value="TreeGrafter"/>
</dbReference>
<gene>
    <name evidence="1" type="ORF">EAI_03994</name>
</gene>
<protein>
    <submittedName>
        <fullName evidence="1">F-box only protein 22</fullName>
    </submittedName>
</protein>
<dbReference type="Proteomes" id="UP000008237">
    <property type="component" value="Unassembled WGS sequence"/>
</dbReference>
<dbReference type="GO" id="GO:0032436">
    <property type="term" value="P:positive regulation of proteasomal ubiquitin-dependent protein catabolic process"/>
    <property type="evidence" value="ECO:0007669"/>
    <property type="project" value="TreeGrafter"/>
</dbReference>
<dbReference type="InParanoid" id="E2BMM9"/>
<accession>E2BMM9</accession>
<sequence>ENSEIIMVHSAGIILDSDEIEGKNKDILCAFLPKIPNVDIRIFQIPNPNSRRKEEGLIQTIKQLPALNKEKSTCLIIFGTALEHSHIKSLINDLNSYSNKISSVWGGLVKNCYIHDKTSSVLRAPYCISILITGRMKTWSTIVDQYCNTKEKVEKHLREWKEKVELRKHSIGFMFACHARGESLYNKPNVESSIFKSLFPDLKLVGCFGDGELGKHSFPADNCKTSRK</sequence>
<dbReference type="OMA" id="MFACHAR"/>
<dbReference type="PANTHER" id="PTHR14939">
    <property type="entry name" value="F-BOX ONLY PROTEIN 22"/>
    <property type="match status" value="1"/>
</dbReference>
<reference evidence="1 2" key="1">
    <citation type="journal article" date="2010" name="Science">
        <title>Genomic comparison of the ants Camponotus floridanus and Harpegnathos saltator.</title>
        <authorList>
            <person name="Bonasio R."/>
            <person name="Zhang G."/>
            <person name="Ye C."/>
            <person name="Mutti N.S."/>
            <person name="Fang X."/>
            <person name="Qin N."/>
            <person name="Donahue G."/>
            <person name="Yang P."/>
            <person name="Li Q."/>
            <person name="Li C."/>
            <person name="Zhang P."/>
            <person name="Huang Z."/>
            <person name="Berger S.L."/>
            <person name="Reinberg D."/>
            <person name="Wang J."/>
            <person name="Liebig J."/>
        </authorList>
    </citation>
    <scope>NUCLEOTIDE SEQUENCE [LARGE SCALE GENOMIC DNA]</scope>
    <source>
        <strain evidence="1 2">R22 G/1</strain>
    </source>
</reference>
<dbReference type="EMBL" id="GL449275">
    <property type="protein sequence ID" value="EFN83047.1"/>
    <property type="molecule type" value="Genomic_DNA"/>
</dbReference>
<dbReference type="PANTHER" id="PTHR14939:SF5">
    <property type="entry name" value="F-BOX ONLY PROTEIN 22"/>
    <property type="match status" value="1"/>
</dbReference>